<dbReference type="CDD" id="cd04077">
    <property type="entry name" value="Peptidases_S8_PCSK9_ProteinaseK_like"/>
    <property type="match status" value="1"/>
</dbReference>
<keyword evidence="5 6" id="KW-0720">Serine protease</keyword>
<feature type="domain" description="Peptidase S8/S53" evidence="9">
    <location>
        <begin position="150"/>
        <end position="378"/>
    </location>
</feature>
<dbReference type="Proteomes" id="UP000799778">
    <property type="component" value="Unassembled WGS sequence"/>
</dbReference>
<dbReference type="Gene3D" id="3.30.70.80">
    <property type="entry name" value="Peptidase S8 propeptide/proteinase inhibitor I9"/>
    <property type="match status" value="1"/>
</dbReference>
<keyword evidence="4 6" id="KW-0378">Hydrolase</keyword>
<evidence type="ECO:0000256" key="8">
    <source>
        <dbReference type="SAM" id="SignalP"/>
    </source>
</evidence>
<dbReference type="PROSITE" id="PS00136">
    <property type="entry name" value="SUBTILASE_ASP"/>
    <property type="match status" value="1"/>
</dbReference>
<dbReference type="PANTHER" id="PTHR43806:SF58">
    <property type="entry name" value="ALKALINE PROTEASE 1-RELATED"/>
    <property type="match status" value="1"/>
</dbReference>
<protein>
    <submittedName>
        <fullName evidence="11">Subtilisin-like serine protease-like protein PR1A</fullName>
    </submittedName>
</protein>
<dbReference type="InterPro" id="IPR000209">
    <property type="entry name" value="Peptidase_S8/S53_dom"/>
</dbReference>
<dbReference type="AlphaFoldDB" id="A0A6A5Y6X4"/>
<proteinExistence type="inferred from homology"/>
<evidence type="ECO:0000256" key="2">
    <source>
        <dbReference type="ARBA" id="ARBA00022670"/>
    </source>
</evidence>
<dbReference type="OrthoDB" id="206201at2759"/>
<dbReference type="EMBL" id="ML978066">
    <property type="protein sequence ID" value="KAF2020973.1"/>
    <property type="molecule type" value="Genomic_DNA"/>
</dbReference>
<dbReference type="PROSITE" id="PS00137">
    <property type="entry name" value="SUBTILASE_HIS"/>
    <property type="match status" value="1"/>
</dbReference>
<dbReference type="RefSeq" id="XP_033389312.1">
    <property type="nucleotide sequence ID" value="XM_033532627.1"/>
</dbReference>
<dbReference type="Pfam" id="PF05922">
    <property type="entry name" value="Inhibitor_I9"/>
    <property type="match status" value="1"/>
</dbReference>
<dbReference type="PANTHER" id="PTHR43806">
    <property type="entry name" value="PEPTIDASE S8"/>
    <property type="match status" value="1"/>
</dbReference>
<evidence type="ECO:0000256" key="4">
    <source>
        <dbReference type="ARBA" id="ARBA00022801"/>
    </source>
</evidence>
<dbReference type="GO" id="GO:0005576">
    <property type="term" value="C:extracellular region"/>
    <property type="evidence" value="ECO:0007669"/>
    <property type="project" value="UniProtKB-ARBA"/>
</dbReference>
<dbReference type="InterPro" id="IPR037045">
    <property type="entry name" value="S8pro/Inhibitor_I9_sf"/>
</dbReference>
<dbReference type="PROSITE" id="PS51892">
    <property type="entry name" value="SUBTILASE"/>
    <property type="match status" value="1"/>
</dbReference>
<feature type="active site" description="Charge relay system" evidence="6">
    <location>
        <position position="340"/>
    </location>
</feature>
<evidence type="ECO:0000259" key="10">
    <source>
        <dbReference type="Pfam" id="PF05922"/>
    </source>
</evidence>
<dbReference type="InterPro" id="IPR015500">
    <property type="entry name" value="Peptidase_S8_subtilisin-rel"/>
</dbReference>
<feature type="signal peptide" evidence="8">
    <location>
        <begin position="1"/>
        <end position="15"/>
    </location>
</feature>
<dbReference type="GeneID" id="54290024"/>
<evidence type="ECO:0000256" key="7">
    <source>
        <dbReference type="RuleBase" id="RU003355"/>
    </source>
</evidence>
<reference evidence="11" key="1">
    <citation type="journal article" date="2020" name="Stud. Mycol.">
        <title>101 Dothideomycetes genomes: a test case for predicting lifestyles and emergence of pathogens.</title>
        <authorList>
            <person name="Haridas S."/>
            <person name="Albert R."/>
            <person name="Binder M."/>
            <person name="Bloem J."/>
            <person name="Labutti K."/>
            <person name="Salamov A."/>
            <person name="Andreopoulos B."/>
            <person name="Baker S."/>
            <person name="Barry K."/>
            <person name="Bills G."/>
            <person name="Bluhm B."/>
            <person name="Cannon C."/>
            <person name="Castanera R."/>
            <person name="Culley D."/>
            <person name="Daum C."/>
            <person name="Ezra D."/>
            <person name="Gonzalez J."/>
            <person name="Henrissat B."/>
            <person name="Kuo A."/>
            <person name="Liang C."/>
            <person name="Lipzen A."/>
            <person name="Lutzoni F."/>
            <person name="Magnuson J."/>
            <person name="Mondo S."/>
            <person name="Nolan M."/>
            <person name="Ohm R."/>
            <person name="Pangilinan J."/>
            <person name="Park H.-J."/>
            <person name="Ramirez L."/>
            <person name="Alfaro M."/>
            <person name="Sun H."/>
            <person name="Tritt A."/>
            <person name="Yoshinaga Y."/>
            <person name="Zwiers L.-H."/>
            <person name="Turgeon B."/>
            <person name="Goodwin S."/>
            <person name="Spatafora J."/>
            <person name="Crous P."/>
            <person name="Grigoriev I."/>
        </authorList>
    </citation>
    <scope>NUCLEOTIDE SEQUENCE</scope>
    <source>
        <strain evidence="11">CBS 175.79</strain>
    </source>
</reference>
<keyword evidence="3 8" id="KW-0732">Signal</keyword>
<comment type="similarity">
    <text evidence="1 6 7">Belongs to the peptidase S8 family.</text>
</comment>
<dbReference type="InterPro" id="IPR010259">
    <property type="entry name" value="S8pro/Inhibitor_I9"/>
</dbReference>
<keyword evidence="12" id="KW-1185">Reference proteome</keyword>
<dbReference type="Pfam" id="PF00082">
    <property type="entry name" value="Peptidase_S8"/>
    <property type="match status" value="1"/>
</dbReference>
<dbReference type="PROSITE" id="PS00138">
    <property type="entry name" value="SUBTILASE_SER"/>
    <property type="match status" value="1"/>
</dbReference>
<dbReference type="InterPro" id="IPR034193">
    <property type="entry name" value="PCSK9_ProteinaseK-like"/>
</dbReference>
<evidence type="ECO:0000313" key="12">
    <source>
        <dbReference type="Proteomes" id="UP000799778"/>
    </source>
</evidence>
<feature type="chain" id="PRO_5025358861" evidence="8">
    <location>
        <begin position="16"/>
        <end position="402"/>
    </location>
</feature>
<evidence type="ECO:0000256" key="6">
    <source>
        <dbReference type="PROSITE-ProRule" id="PRU01240"/>
    </source>
</evidence>
<evidence type="ECO:0000259" key="9">
    <source>
        <dbReference type="Pfam" id="PF00082"/>
    </source>
</evidence>
<dbReference type="SUPFAM" id="SSF52743">
    <property type="entry name" value="Subtilisin-like"/>
    <property type="match status" value="1"/>
</dbReference>
<sequence length="402" mass="40889">MRYEFLIAALPIALAAPTVQPRAPVILPRAGSAIPGKWIVKVRDGAAGTVLDQALATLKKDPDHVFGFGKFKGFSGQLSDSTVSVISLIPGIEYIEQDAIVTAYLGEVEKRAYVTQSSSTWGLGRISHVNKGISSYTYDDSAGSDTCSYVIDTGIYTAHPEFEGRATHLANYAGDGSTADGNGHGTHVAGTIGSKTYGVAKKTKLFAVKVLDSAGSGSNSGVIAGINFAANDQKTRAGCSKGSVANLSLGGSKSATVNSAAANAVSAGLFLAVAAGNDNANAANYSPASEPTAFTVGATDSNDARASFSNYGAVVDIFAPGVSILSTWRNGGTNSISGTSMATPHVAGLGAYILSLEGKKTPAALGSRLVALANKNKITGLPSGTVNALAFNGYVISYSSVS</sequence>
<dbReference type="Gene3D" id="3.40.50.200">
    <property type="entry name" value="Peptidase S8/S53 domain"/>
    <property type="match status" value="1"/>
</dbReference>
<dbReference type="GO" id="GO:0004252">
    <property type="term" value="F:serine-type endopeptidase activity"/>
    <property type="evidence" value="ECO:0007669"/>
    <property type="project" value="UniProtKB-UniRule"/>
</dbReference>
<dbReference type="PRINTS" id="PR00723">
    <property type="entry name" value="SUBTILISIN"/>
</dbReference>
<dbReference type="FunFam" id="3.40.50.200:FF:000014">
    <property type="entry name" value="Proteinase K"/>
    <property type="match status" value="1"/>
</dbReference>
<feature type="domain" description="Inhibitor I9" evidence="10">
    <location>
        <begin position="63"/>
        <end position="102"/>
    </location>
</feature>
<dbReference type="InterPro" id="IPR050131">
    <property type="entry name" value="Peptidase_S8_subtilisin-like"/>
</dbReference>
<dbReference type="GO" id="GO:0006508">
    <property type="term" value="P:proteolysis"/>
    <property type="evidence" value="ECO:0007669"/>
    <property type="project" value="UniProtKB-KW"/>
</dbReference>
<dbReference type="InterPro" id="IPR022398">
    <property type="entry name" value="Peptidase_S8_His-AS"/>
</dbReference>
<feature type="active site" description="Charge relay system" evidence="6">
    <location>
        <position position="184"/>
    </location>
</feature>
<evidence type="ECO:0000256" key="3">
    <source>
        <dbReference type="ARBA" id="ARBA00022729"/>
    </source>
</evidence>
<dbReference type="InterPro" id="IPR036852">
    <property type="entry name" value="Peptidase_S8/S53_dom_sf"/>
</dbReference>
<evidence type="ECO:0000313" key="11">
    <source>
        <dbReference type="EMBL" id="KAF2020973.1"/>
    </source>
</evidence>
<dbReference type="SUPFAM" id="SSF54897">
    <property type="entry name" value="Protease propeptides/inhibitors"/>
    <property type="match status" value="1"/>
</dbReference>
<accession>A0A6A5Y6X4</accession>
<feature type="active site" description="Charge relay system" evidence="6">
    <location>
        <position position="152"/>
    </location>
</feature>
<dbReference type="InterPro" id="IPR023827">
    <property type="entry name" value="Peptidase_S8_Asp-AS"/>
</dbReference>
<evidence type="ECO:0000256" key="1">
    <source>
        <dbReference type="ARBA" id="ARBA00011073"/>
    </source>
</evidence>
<dbReference type="InterPro" id="IPR023828">
    <property type="entry name" value="Peptidase_S8_Ser-AS"/>
</dbReference>
<organism evidence="11 12">
    <name type="scientific">Aaosphaeria arxii CBS 175.79</name>
    <dbReference type="NCBI Taxonomy" id="1450172"/>
    <lineage>
        <taxon>Eukaryota</taxon>
        <taxon>Fungi</taxon>
        <taxon>Dikarya</taxon>
        <taxon>Ascomycota</taxon>
        <taxon>Pezizomycotina</taxon>
        <taxon>Dothideomycetes</taxon>
        <taxon>Pleosporomycetidae</taxon>
        <taxon>Pleosporales</taxon>
        <taxon>Pleosporales incertae sedis</taxon>
        <taxon>Aaosphaeria</taxon>
    </lineage>
</organism>
<name>A0A6A5Y6X4_9PLEO</name>
<keyword evidence="2 6" id="KW-0645">Protease</keyword>
<gene>
    <name evidence="11" type="ORF">BU24DRAFT_469704</name>
</gene>
<evidence type="ECO:0000256" key="5">
    <source>
        <dbReference type="ARBA" id="ARBA00022825"/>
    </source>
</evidence>